<feature type="transmembrane region" description="Helical" evidence="1">
    <location>
        <begin position="12"/>
        <end position="33"/>
    </location>
</feature>
<evidence type="ECO:0000313" key="3">
    <source>
        <dbReference type="Proteomes" id="UP000241247"/>
    </source>
</evidence>
<gene>
    <name evidence="2" type="ORF">C7449_104559</name>
</gene>
<keyword evidence="3" id="KW-1185">Reference proteome</keyword>
<organism evidence="2 3">
    <name type="scientific">Mycoplana dimorpha</name>
    <dbReference type="NCBI Taxonomy" id="28320"/>
    <lineage>
        <taxon>Bacteria</taxon>
        <taxon>Pseudomonadati</taxon>
        <taxon>Pseudomonadota</taxon>
        <taxon>Alphaproteobacteria</taxon>
        <taxon>Hyphomicrobiales</taxon>
        <taxon>Rhizobiaceae</taxon>
        <taxon>Mycoplana</taxon>
    </lineage>
</organism>
<feature type="transmembrane region" description="Helical" evidence="1">
    <location>
        <begin position="45"/>
        <end position="65"/>
    </location>
</feature>
<name>A0A2T5B913_MYCDI</name>
<dbReference type="RefSeq" id="WP_245414379.1">
    <property type="nucleotide sequence ID" value="NZ_PZZZ01000004.1"/>
</dbReference>
<dbReference type="EMBL" id="PZZZ01000004">
    <property type="protein sequence ID" value="PTM95478.1"/>
    <property type="molecule type" value="Genomic_DNA"/>
</dbReference>
<reference evidence="2 3" key="1">
    <citation type="submission" date="2018-04" db="EMBL/GenBank/DDBJ databases">
        <title>Genomic Encyclopedia of Type Strains, Phase IV (KMG-IV): sequencing the most valuable type-strain genomes for metagenomic binning, comparative biology and taxonomic classification.</title>
        <authorList>
            <person name="Goeker M."/>
        </authorList>
    </citation>
    <scope>NUCLEOTIDE SEQUENCE [LARGE SCALE GENOMIC DNA]</scope>
    <source>
        <strain evidence="2 3">DSM 7138</strain>
    </source>
</reference>
<keyword evidence="1" id="KW-1133">Transmembrane helix</keyword>
<sequence>MGENEVRMIRVLDVAAFGEATTGLALVVAPSFVGKGLLGEALTGAAIPTARVAGIALIAVGIACWRNSAVGMLMYSTAVTFYIAYVGLWGGFSGILLWPAVALHALISILLSRDY</sequence>
<comment type="caution">
    <text evidence="2">The sequence shown here is derived from an EMBL/GenBank/DDBJ whole genome shotgun (WGS) entry which is preliminary data.</text>
</comment>
<keyword evidence="1" id="KW-0812">Transmembrane</keyword>
<dbReference type="Proteomes" id="UP000241247">
    <property type="component" value="Unassembled WGS sequence"/>
</dbReference>
<evidence type="ECO:0000313" key="2">
    <source>
        <dbReference type="EMBL" id="PTM95478.1"/>
    </source>
</evidence>
<protein>
    <submittedName>
        <fullName evidence="2">Uncharacterized protein</fullName>
    </submittedName>
</protein>
<evidence type="ECO:0000256" key="1">
    <source>
        <dbReference type="SAM" id="Phobius"/>
    </source>
</evidence>
<dbReference type="AlphaFoldDB" id="A0A2T5B913"/>
<proteinExistence type="predicted"/>
<accession>A0A2T5B913</accession>
<keyword evidence="1" id="KW-0472">Membrane</keyword>